<gene>
    <name evidence="16" type="ORF">GRH90_02805</name>
</gene>
<comment type="subunit">
    <text evidence="5 15">Tightly associated with the cellulose synthase catalytic subunit.</text>
</comment>
<feature type="transmembrane region" description="Helical" evidence="15">
    <location>
        <begin position="749"/>
        <end position="769"/>
    </location>
</feature>
<comment type="pathway">
    <text evidence="3 15">Glycan metabolism; bacterial cellulose biosynthesis.</text>
</comment>
<organism evidence="16 17">
    <name type="scientific">Acerihabitans arboris</name>
    <dbReference type="NCBI Taxonomy" id="2691583"/>
    <lineage>
        <taxon>Bacteria</taxon>
        <taxon>Pseudomonadati</taxon>
        <taxon>Pseudomonadota</taxon>
        <taxon>Gammaproteobacteria</taxon>
        <taxon>Enterobacterales</taxon>
        <taxon>Pectobacteriaceae</taxon>
        <taxon>Acerihabitans</taxon>
    </lineage>
</organism>
<evidence type="ECO:0000256" key="15">
    <source>
        <dbReference type="RuleBase" id="RU365021"/>
    </source>
</evidence>
<dbReference type="EMBL" id="WUBS01000002">
    <property type="protein sequence ID" value="NDL61692.1"/>
    <property type="molecule type" value="Genomic_DNA"/>
</dbReference>
<evidence type="ECO:0000256" key="2">
    <source>
        <dbReference type="ARBA" id="ARBA00004377"/>
    </source>
</evidence>
<reference evidence="16 17" key="2">
    <citation type="submission" date="2020-02" db="EMBL/GenBank/DDBJ databases">
        <title>The new genus of Enterobacteriales.</title>
        <authorList>
            <person name="Kim I.S."/>
        </authorList>
    </citation>
    <scope>NUCLEOTIDE SEQUENCE [LARGE SCALE GENOMIC DNA]</scope>
    <source>
        <strain evidence="16 17">SAP-6</strain>
    </source>
</reference>
<evidence type="ECO:0000256" key="11">
    <source>
        <dbReference type="ARBA" id="ARBA00022916"/>
    </source>
</evidence>
<evidence type="ECO:0000256" key="3">
    <source>
        <dbReference type="ARBA" id="ARBA00005186"/>
    </source>
</evidence>
<dbReference type="InterPro" id="IPR018513">
    <property type="entry name" value="Cell_synthase_bac"/>
</dbReference>
<dbReference type="GO" id="GO:0005886">
    <property type="term" value="C:plasma membrane"/>
    <property type="evidence" value="ECO:0007669"/>
    <property type="project" value="UniProtKB-SubCell"/>
</dbReference>
<keyword evidence="8 15" id="KW-0997">Cell inner membrane</keyword>
<keyword evidence="13 15" id="KW-0472">Membrane</keyword>
<dbReference type="Proteomes" id="UP000461443">
    <property type="component" value="Unassembled WGS sequence"/>
</dbReference>
<dbReference type="UniPathway" id="UPA00694"/>
<reference evidence="16 17" key="1">
    <citation type="submission" date="2019-12" db="EMBL/GenBank/DDBJ databases">
        <authorList>
            <person name="Lee S.D."/>
        </authorList>
    </citation>
    <scope>NUCLEOTIDE SEQUENCE [LARGE SCALE GENOMIC DNA]</scope>
    <source>
        <strain evidence="16 17">SAP-6</strain>
    </source>
</reference>
<evidence type="ECO:0000313" key="17">
    <source>
        <dbReference type="Proteomes" id="UP000461443"/>
    </source>
</evidence>
<keyword evidence="11 15" id="KW-0135">Cellulose biosynthesis</keyword>
<evidence type="ECO:0000256" key="10">
    <source>
        <dbReference type="ARBA" id="ARBA00022692"/>
    </source>
</evidence>
<dbReference type="GO" id="GO:0006011">
    <property type="term" value="P:UDP-alpha-D-glucose metabolic process"/>
    <property type="evidence" value="ECO:0007669"/>
    <property type="project" value="InterPro"/>
</dbReference>
<evidence type="ECO:0000256" key="8">
    <source>
        <dbReference type="ARBA" id="ARBA00022519"/>
    </source>
</evidence>
<evidence type="ECO:0000256" key="9">
    <source>
        <dbReference type="ARBA" id="ARBA00022636"/>
    </source>
</evidence>
<dbReference type="PANTHER" id="PTHR39083">
    <property type="entry name" value="CYCLIC DI-GMP-BINDING PROTEIN"/>
    <property type="match status" value="1"/>
</dbReference>
<evidence type="ECO:0000256" key="6">
    <source>
        <dbReference type="ARBA" id="ARBA00021844"/>
    </source>
</evidence>
<name>A0A845SE62_9GAMM</name>
<feature type="signal peptide" evidence="15">
    <location>
        <begin position="1"/>
        <end position="32"/>
    </location>
</feature>
<evidence type="ECO:0000256" key="14">
    <source>
        <dbReference type="ARBA" id="ARBA00033444"/>
    </source>
</evidence>
<keyword evidence="15" id="KW-0732">Signal</keyword>
<evidence type="ECO:0000256" key="7">
    <source>
        <dbReference type="ARBA" id="ARBA00022475"/>
    </source>
</evidence>
<sequence>MISRNRAGRAQRLLLTCCLLNLFYAAGGYASADAPALPPLLPAPGTGAGFAWQTEQTAAGNTATPAANTLAGLTMTLAEMGQKAGLTLSGTQLQSGVMFTLPRDLVVTGAKISLALQVSPELAATDASVQLMLNGQPLGSLPLGQDANDNGVFQMDIPASIMVAVNNLSFRIHRGADGAGGQGQCEKALPDNYRLTILPTSAFQLSGLRLDSGRRLDNLPRPFFDPSLMAQARLPVAFALRPTADVIGAAATVASWFGAQAGFRDADFPVLLNALPEENGIIFGKPGDNIGDLVMPGGGGAQLRIIDNPRNPVYKLLLISGSNESELRQAAWRLVSAPLPAADALRVQAQDIPRRQPYDAPRWISTRRPTSLALNEGPEHLAVKGGYHGAIPVSFRAAPDLFMWDDQTIAVDLFYHFPTGSWLDETQSHLSVAMNGVFVRNLPVNKTGPIAALMRYAGYDTRQEHATLQLDPYLIYGDNQLAFYFAVNPAVDAPCGVLDNDNIRSRIEPASTIDLSHAYHFAQLPNLSYYVGASFPFTRRADFADTLLLLPDNPGSVDIQTLLGLAARAGNATGVAIGHVSVALGAGVDETQAQSFRDKDILAVGSLAHEEFIRRLLAGSPFTAAGAALGVARPHWQQQLASYLAGNWFPQFVQANRYLSSMYSWRGFVSFRSGQNPGRIVILATATDDDQLAKIHGDLQSPYINSRVRGDIAIVTNERDIQSFQVGPQFAAGDLPWHLQLLWHAGRHLLALSLLGLALALLLGARCYANLKNHAARRLGTGPDHE</sequence>
<protein>
    <recommendedName>
        <fullName evidence="6 15">Cyclic di-GMP-binding protein</fullName>
    </recommendedName>
    <alternativeName>
        <fullName evidence="14 15">Cellulose synthase regulatory subunit</fullName>
    </alternativeName>
</protein>
<dbReference type="PRINTS" id="PR01440">
    <property type="entry name" value="CELLSNTHASEB"/>
</dbReference>
<keyword evidence="17" id="KW-1185">Reference proteome</keyword>
<comment type="similarity">
    <text evidence="4 15">Belongs to the AcsB/BcsB family.</text>
</comment>
<keyword evidence="10 15" id="KW-0812">Transmembrane</keyword>
<comment type="function">
    <text evidence="1 15">Binds the cellulose synthase activator, bis-(3'-5') cyclic diguanylic acid (c-di-GMP).</text>
</comment>
<dbReference type="InterPro" id="IPR003920">
    <property type="entry name" value="Cell_synth_B"/>
</dbReference>
<accession>A0A845SE62</accession>
<evidence type="ECO:0000256" key="1">
    <source>
        <dbReference type="ARBA" id="ARBA00002057"/>
    </source>
</evidence>
<evidence type="ECO:0000256" key="13">
    <source>
        <dbReference type="ARBA" id="ARBA00023136"/>
    </source>
</evidence>
<proteinExistence type="inferred from homology"/>
<dbReference type="Gene3D" id="2.60.120.260">
    <property type="entry name" value="Galactose-binding domain-like"/>
    <property type="match status" value="2"/>
</dbReference>
<comment type="caution">
    <text evidence="16">The sequence shown here is derived from an EMBL/GenBank/DDBJ whole genome shotgun (WGS) entry which is preliminary data.</text>
</comment>
<dbReference type="RefSeq" id="WP_162364380.1">
    <property type="nucleotide sequence ID" value="NZ_WUBS01000002.1"/>
</dbReference>
<evidence type="ECO:0000313" key="16">
    <source>
        <dbReference type="EMBL" id="NDL61692.1"/>
    </source>
</evidence>
<evidence type="ECO:0000256" key="5">
    <source>
        <dbReference type="ARBA" id="ARBA00011437"/>
    </source>
</evidence>
<comment type="subcellular location">
    <subcellularLocation>
        <location evidence="2">Cell inner membrane</location>
        <topology evidence="2">Single-pass membrane protein</topology>
    </subcellularLocation>
</comment>
<dbReference type="PANTHER" id="PTHR39083:SF1">
    <property type="entry name" value="CYCLIC DI-GMP-BINDING PROTEIN"/>
    <property type="match status" value="1"/>
</dbReference>
<evidence type="ECO:0000256" key="4">
    <source>
        <dbReference type="ARBA" id="ARBA00010714"/>
    </source>
</evidence>
<keyword evidence="7 15" id="KW-1003">Cell membrane</keyword>
<evidence type="ECO:0000256" key="12">
    <source>
        <dbReference type="ARBA" id="ARBA00022989"/>
    </source>
</evidence>
<keyword evidence="9 15" id="KW-0973">c-di-GMP</keyword>
<feature type="chain" id="PRO_5033098758" description="Cyclic di-GMP-binding protein" evidence="15">
    <location>
        <begin position="33"/>
        <end position="786"/>
    </location>
</feature>
<dbReference type="AlphaFoldDB" id="A0A845SE62"/>
<dbReference type="GO" id="GO:0030244">
    <property type="term" value="P:cellulose biosynthetic process"/>
    <property type="evidence" value="ECO:0007669"/>
    <property type="project" value="UniProtKB-KW"/>
</dbReference>
<dbReference type="Pfam" id="PF03170">
    <property type="entry name" value="BcsB"/>
    <property type="match status" value="1"/>
</dbReference>
<keyword evidence="12 15" id="KW-1133">Transmembrane helix</keyword>